<dbReference type="PROSITE" id="PS51257">
    <property type="entry name" value="PROKAR_LIPOPROTEIN"/>
    <property type="match status" value="1"/>
</dbReference>
<gene>
    <name evidence="2" type="ORF">EJ913_26990</name>
</gene>
<protein>
    <submittedName>
        <fullName evidence="2">Uncharacterized protein</fullName>
    </submittedName>
</protein>
<evidence type="ECO:0000313" key="3">
    <source>
        <dbReference type="Proteomes" id="UP000280346"/>
    </source>
</evidence>
<dbReference type="RefSeq" id="WP_127003786.1">
    <property type="nucleotide sequence ID" value="NZ_JBNPXW010000008.1"/>
</dbReference>
<keyword evidence="3" id="KW-1185">Reference proteome</keyword>
<feature type="signal peptide" evidence="1">
    <location>
        <begin position="1"/>
        <end position="24"/>
    </location>
</feature>
<evidence type="ECO:0000256" key="1">
    <source>
        <dbReference type="SAM" id="SignalP"/>
    </source>
</evidence>
<name>A0A3S1CDN7_9PROT</name>
<accession>A0A3S1CDN7</accession>
<dbReference type="AlphaFoldDB" id="A0A3S1CDN7"/>
<organism evidence="2 3">
    <name type="scientific">Azospirillum doebereinerae</name>
    <dbReference type="NCBI Taxonomy" id="92933"/>
    <lineage>
        <taxon>Bacteria</taxon>
        <taxon>Pseudomonadati</taxon>
        <taxon>Pseudomonadota</taxon>
        <taxon>Alphaproteobacteria</taxon>
        <taxon>Rhodospirillales</taxon>
        <taxon>Azospirillaceae</taxon>
        <taxon>Azospirillum</taxon>
    </lineage>
</organism>
<dbReference type="Proteomes" id="UP000280346">
    <property type="component" value="Unassembled WGS sequence"/>
</dbReference>
<dbReference type="OrthoDB" id="7307658at2"/>
<evidence type="ECO:0000313" key="2">
    <source>
        <dbReference type="EMBL" id="RUQ63974.1"/>
    </source>
</evidence>
<sequence>MTSRTICAGLALALLTGCATNGPATEGSCAAFRPVYVSRADTLTEGTAEQLLAHNRTGARLCGWKPAR</sequence>
<keyword evidence="1" id="KW-0732">Signal</keyword>
<comment type="caution">
    <text evidence="2">The sequence shown here is derived from an EMBL/GenBank/DDBJ whole genome shotgun (WGS) entry which is preliminary data.</text>
</comment>
<reference evidence="2 3" key="1">
    <citation type="submission" date="2018-12" db="EMBL/GenBank/DDBJ databases">
        <authorList>
            <person name="Yang Y."/>
        </authorList>
    </citation>
    <scope>NUCLEOTIDE SEQUENCE [LARGE SCALE GENOMIC DNA]</scope>
    <source>
        <strain evidence="2 3">GSF71</strain>
    </source>
</reference>
<feature type="chain" id="PRO_5018657587" evidence="1">
    <location>
        <begin position="25"/>
        <end position="68"/>
    </location>
</feature>
<dbReference type="EMBL" id="RZIJ01000031">
    <property type="protein sequence ID" value="RUQ63974.1"/>
    <property type="molecule type" value="Genomic_DNA"/>
</dbReference>
<proteinExistence type="predicted"/>